<evidence type="ECO:0000313" key="7">
    <source>
        <dbReference type="Proteomes" id="UP001597540"/>
    </source>
</evidence>
<dbReference type="Proteomes" id="UP001597540">
    <property type="component" value="Unassembled WGS sequence"/>
</dbReference>
<dbReference type="InterPro" id="IPR001907">
    <property type="entry name" value="ClpP"/>
</dbReference>
<dbReference type="Gene3D" id="3.90.226.10">
    <property type="entry name" value="2-enoyl-CoA Hydratase, Chain A, domain 1"/>
    <property type="match status" value="1"/>
</dbReference>
<dbReference type="PANTHER" id="PTHR42987:SF7">
    <property type="entry name" value="SIGNAL PEPTIDE PEPTIDASE SPPA-RELATED"/>
    <property type="match status" value="1"/>
</dbReference>
<protein>
    <submittedName>
        <fullName evidence="6">Signal peptide peptidase SppA</fullName>
    </submittedName>
</protein>
<keyword evidence="4" id="KW-0720">Serine protease</keyword>
<dbReference type="Pfam" id="PF01343">
    <property type="entry name" value="Peptidase_S49"/>
    <property type="match status" value="1"/>
</dbReference>
<comment type="similarity">
    <text evidence="1">Belongs to the peptidase S49 family.</text>
</comment>
<dbReference type="SUPFAM" id="SSF52096">
    <property type="entry name" value="ClpP/crotonase"/>
    <property type="match status" value="1"/>
</dbReference>
<evidence type="ECO:0000256" key="4">
    <source>
        <dbReference type="ARBA" id="ARBA00022825"/>
    </source>
</evidence>
<evidence type="ECO:0000256" key="2">
    <source>
        <dbReference type="ARBA" id="ARBA00022670"/>
    </source>
</evidence>
<dbReference type="InterPro" id="IPR002142">
    <property type="entry name" value="Peptidase_S49"/>
</dbReference>
<organism evidence="6 7">
    <name type="scientific">Paenibacillus shunpengii</name>
    <dbReference type="NCBI Taxonomy" id="2054424"/>
    <lineage>
        <taxon>Bacteria</taxon>
        <taxon>Bacillati</taxon>
        <taxon>Bacillota</taxon>
        <taxon>Bacilli</taxon>
        <taxon>Bacillales</taxon>
        <taxon>Paenibacillaceae</taxon>
        <taxon>Paenibacillus</taxon>
    </lineage>
</organism>
<dbReference type="NCBIfam" id="TIGR00706">
    <property type="entry name" value="SppA_dom"/>
    <property type="match status" value="1"/>
</dbReference>
<dbReference type="RefSeq" id="WP_179085573.1">
    <property type="nucleotide sequence ID" value="NZ_JBHUMJ010000011.1"/>
</dbReference>
<keyword evidence="7" id="KW-1185">Reference proteome</keyword>
<reference evidence="7" key="1">
    <citation type="journal article" date="2019" name="Int. J. Syst. Evol. Microbiol.">
        <title>The Global Catalogue of Microorganisms (GCM) 10K type strain sequencing project: providing services to taxonomists for standard genome sequencing and annotation.</title>
        <authorList>
            <consortium name="The Broad Institute Genomics Platform"/>
            <consortium name="The Broad Institute Genome Sequencing Center for Infectious Disease"/>
            <person name="Wu L."/>
            <person name="Ma J."/>
        </authorList>
    </citation>
    <scope>NUCLEOTIDE SEQUENCE [LARGE SCALE GENOMIC DNA]</scope>
    <source>
        <strain evidence="7">KCTC 33849</strain>
    </source>
</reference>
<dbReference type="InterPro" id="IPR029045">
    <property type="entry name" value="ClpP/crotonase-like_dom_sf"/>
</dbReference>
<keyword evidence="2" id="KW-0645">Protease</keyword>
<dbReference type="InterPro" id="IPR047272">
    <property type="entry name" value="S49_SppA_C"/>
</dbReference>
<gene>
    <name evidence="6" type="primary">sppA</name>
    <name evidence="6" type="ORF">ACFSVM_23855</name>
</gene>
<dbReference type="InterPro" id="IPR004635">
    <property type="entry name" value="Pept_S49_SppA"/>
</dbReference>
<evidence type="ECO:0000313" key="6">
    <source>
        <dbReference type="EMBL" id="MFD2703475.1"/>
    </source>
</evidence>
<comment type="caution">
    <text evidence="6">The sequence shown here is derived from an EMBL/GenBank/DDBJ whole genome shotgun (WGS) entry which is preliminary data.</text>
</comment>
<dbReference type="CDD" id="cd07023">
    <property type="entry name" value="S49_Sppa_N_C"/>
    <property type="match status" value="1"/>
</dbReference>
<evidence type="ECO:0000256" key="1">
    <source>
        <dbReference type="ARBA" id="ARBA00008683"/>
    </source>
</evidence>
<feature type="domain" description="Peptidase S49" evidence="5">
    <location>
        <begin position="107"/>
        <end position="253"/>
    </location>
</feature>
<sequence>MRRVVASVVLIFILVGLISTWLIKGYNQSGGEVWKENVIEGNAEGKIVQMFLEGELSSNVGGEHPIISMLDQAKKDPEVKGIVIYVNSPGGDVVTSDVIYNKILEVKATGRRVLVSMGSIAASGGYYISAAADEIYANPATITGSLGVIVNIYNYQGIADKLGLKEENIKSGEYKDFANSMRELKDGERVIYQSIIDESYNRFIEVIAEGRQMDLQSVKQLADGRIYSGRQAKELGLIDKFGSIHNATGDLVKTLELREPKIVRYTKKEPLLSLGYSGGTSLSVETILESFFSMINEPDPRVLYRLH</sequence>
<evidence type="ECO:0000256" key="3">
    <source>
        <dbReference type="ARBA" id="ARBA00022801"/>
    </source>
</evidence>
<dbReference type="PRINTS" id="PR00127">
    <property type="entry name" value="CLPPROTEASEP"/>
</dbReference>
<accession>A0ABW5SY00</accession>
<proteinExistence type="inferred from homology"/>
<keyword evidence="3" id="KW-0378">Hydrolase</keyword>
<evidence type="ECO:0000259" key="5">
    <source>
        <dbReference type="Pfam" id="PF01343"/>
    </source>
</evidence>
<dbReference type="EMBL" id="JBHUMJ010000011">
    <property type="protein sequence ID" value="MFD2703475.1"/>
    <property type="molecule type" value="Genomic_DNA"/>
</dbReference>
<dbReference type="PANTHER" id="PTHR42987">
    <property type="entry name" value="PEPTIDASE S49"/>
    <property type="match status" value="1"/>
</dbReference>
<name>A0ABW5SY00_9BACL</name>